<dbReference type="AlphaFoldDB" id="A0A1H0GKD5"/>
<keyword evidence="1" id="KW-0472">Membrane</keyword>
<proteinExistence type="predicted"/>
<evidence type="ECO:0000313" key="3">
    <source>
        <dbReference type="Proteomes" id="UP000199677"/>
    </source>
</evidence>
<protein>
    <submittedName>
        <fullName evidence="2">Uncharacterized protein</fullName>
    </submittedName>
</protein>
<dbReference type="EMBL" id="FNII01000012">
    <property type="protein sequence ID" value="SDO07324.1"/>
    <property type="molecule type" value="Genomic_DNA"/>
</dbReference>
<feature type="transmembrane region" description="Helical" evidence="1">
    <location>
        <begin position="86"/>
        <end position="112"/>
    </location>
</feature>
<feature type="transmembrane region" description="Helical" evidence="1">
    <location>
        <begin position="118"/>
        <end position="137"/>
    </location>
</feature>
<evidence type="ECO:0000256" key="1">
    <source>
        <dbReference type="SAM" id="Phobius"/>
    </source>
</evidence>
<keyword evidence="3" id="KW-1185">Reference proteome</keyword>
<feature type="transmembrane region" description="Helical" evidence="1">
    <location>
        <begin position="40"/>
        <end position="65"/>
    </location>
</feature>
<keyword evidence="1" id="KW-1133">Transmembrane helix</keyword>
<gene>
    <name evidence="2" type="ORF">SAMN04487951_11269</name>
</gene>
<evidence type="ECO:0000313" key="2">
    <source>
        <dbReference type="EMBL" id="SDO07324.1"/>
    </source>
</evidence>
<accession>A0A1H0GKD5</accession>
<sequence>MKPFSILLIRILAIYLAIKPLIAMSPLLFSANLDAELHQWLPGVVATVFIPVLAGIVLWFGAGALATKIYGPYGVETSVQVNEAGLVRAGSFLIGVYLFVQHTGTALSQWAWGGIIDYGSLVVIALGSGLIVGTSLIGKLYNKIKYAGGDV</sequence>
<organism evidence="2 3">
    <name type="scientific">Vreelandella arcis</name>
    <dbReference type="NCBI Taxonomy" id="416873"/>
    <lineage>
        <taxon>Bacteria</taxon>
        <taxon>Pseudomonadati</taxon>
        <taxon>Pseudomonadota</taxon>
        <taxon>Gammaproteobacteria</taxon>
        <taxon>Oceanospirillales</taxon>
        <taxon>Halomonadaceae</taxon>
        <taxon>Vreelandella</taxon>
    </lineage>
</organism>
<dbReference type="RefSeq" id="WP_089707249.1">
    <property type="nucleotide sequence ID" value="NZ_FNII01000012.1"/>
</dbReference>
<keyword evidence="1" id="KW-0812">Transmembrane</keyword>
<name>A0A1H0GKD5_9GAMM</name>
<dbReference type="STRING" id="416873.SAMN04487951_11269"/>
<dbReference type="Proteomes" id="UP000199677">
    <property type="component" value="Unassembled WGS sequence"/>
</dbReference>
<reference evidence="3" key="1">
    <citation type="submission" date="2016-10" db="EMBL/GenBank/DDBJ databases">
        <authorList>
            <person name="Varghese N."/>
            <person name="Submissions S."/>
        </authorList>
    </citation>
    <scope>NUCLEOTIDE SEQUENCE [LARGE SCALE GENOMIC DNA]</scope>
    <source>
        <strain evidence="3">CGMCC 1.6494</strain>
    </source>
</reference>
<feature type="transmembrane region" description="Helical" evidence="1">
    <location>
        <begin position="7"/>
        <end position="28"/>
    </location>
</feature>
<dbReference type="OrthoDB" id="6163150at2"/>